<dbReference type="SUPFAM" id="SSF54427">
    <property type="entry name" value="NTF2-like"/>
    <property type="match status" value="1"/>
</dbReference>
<keyword evidence="1" id="KW-0732">Signal</keyword>
<evidence type="ECO:0000259" key="2">
    <source>
        <dbReference type="Pfam" id="PF13474"/>
    </source>
</evidence>
<feature type="signal peptide" evidence="1">
    <location>
        <begin position="1"/>
        <end position="18"/>
    </location>
</feature>
<dbReference type="Proteomes" id="UP001169063">
    <property type="component" value="Unassembled WGS sequence"/>
</dbReference>
<comment type="caution">
    <text evidence="3">The sequence shown here is derived from an EMBL/GenBank/DDBJ whole genome shotgun (WGS) entry which is preliminary data.</text>
</comment>
<protein>
    <submittedName>
        <fullName evidence="3">Nuclear transport factor 2 family protein</fullName>
    </submittedName>
</protein>
<name>A0ABT8SPD9_9CAUL</name>
<dbReference type="InterPro" id="IPR037401">
    <property type="entry name" value="SnoaL-like"/>
</dbReference>
<evidence type="ECO:0000256" key="1">
    <source>
        <dbReference type="SAM" id="SignalP"/>
    </source>
</evidence>
<gene>
    <name evidence="3" type="ORF">Q0812_11165</name>
</gene>
<accession>A0ABT8SPD9</accession>
<feature type="chain" id="PRO_5045133890" evidence="1">
    <location>
        <begin position="19"/>
        <end position="159"/>
    </location>
</feature>
<organism evidence="3 4">
    <name type="scientific">Peiella sedimenti</name>
    <dbReference type="NCBI Taxonomy" id="3061083"/>
    <lineage>
        <taxon>Bacteria</taxon>
        <taxon>Pseudomonadati</taxon>
        <taxon>Pseudomonadota</taxon>
        <taxon>Alphaproteobacteria</taxon>
        <taxon>Caulobacterales</taxon>
        <taxon>Caulobacteraceae</taxon>
        <taxon>Peiella</taxon>
    </lineage>
</organism>
<proteinExistence type="predicted"/>
<evidence type="ECO:0000313" key="4">
    <source>
        <dbReference type="Proteomes" id="UP001169063"/>
    </source>
</evidence>
<dbReference type="Gene3D" id="3.10.450.50">
    <property type="match status" value="1"/>
</dbReference>
<evidence type="ECO:0000313" key="3">
    <source>
        <dbReference type="EMBL" id="MDO1559985.1"/>
    </source>
</evidence>
<feature type="domain" description="SnoaL-like" evidence="2">
    <location>
        <begin position="27"/>
        <end position="141"/>
    </location>
</feature>
<keyword evidence="4" id="KW-1185">Reference proteome</keyword>
<dbReference type="RefSeq" id="WP_302110416.1">
    <property type="nucleotide sequence ID" value="NZ_JAUKTR010000004.1"/>
</dbReference>
<reference evidence="3" key="1">
    <citation type="submission" date="2023-07" db="EMBL/GenBank/DDBJ databases">
        <title>Brevundimonas soil sp. nov., isolated from the soil of chemical plant.</title>
        <authorList>
            <person name="Wu N."/>
        </authorList>
    </citation>
    <scope>NUCLEOTIDE SEQUENCE</scope>
    <source>
        <strain evidence="3">XZ-24</strain>
    </source>
</reference>
<dbReference type="InterPro" id="IPR032710">
    <property type="entry name" value="NTF2-like_dom_sf"/>
</dbReference>
<dbReference type="EMBL" id="JAUKTR010000004">
    <property type="protein sequence ID" value="MDO1559985.1"/>
    <property type="molecule type" value="Genomic_DNA"/>
</dbReference>
<dbReference type="Pfam" id="PF13474">
    <property type="entry name" value="SnoaL_3"/>
    <property type="match status" value="1"/>
</dbReference>
<sequence>MRSLLAAAVLALAAPAWAQTPQEEAGAAIDAMHQAASRADAEAYWETFTPDARFIGTAATERWDIPAFQAYANPIFAEGRGWTYHPRDRHLTLAPGECRCVVWFDELLDHDRYGVVRGSGVAVRTERGWRVAQYVMSFPVPNEIAGEVVERIREAGQAH</sequence>